<proteinExistence type="predicted"/>
<name>D2QUF6_SPILD</name>
<evidence type="ECO:0000313" key="2">
    <source>
        <dbReference type="EMBL" id="ADB42438.1"/>
    </source>
</evidence>
<dbReference type="RefSeq" id="WP_012930920.1">
    <property type="nucleotide sequence ID" value="NC_013730.1"/>
</dbReference>
<dbReference type="EMBL" id="CP001769">
    <property type="protein sequence ID" value="ADB42438.1"/>
    <property type="molecule type" value="Genomic_DNA"/>
</dbReference>
<organism evidence="2 3">
    <name type="scientific">Spirosoma linguale (strain ATCC 33905 / DSM 74 / LMG 10896 / Claus 1)</name>
    <dbReference type="NCBI Taxonomy" id="504472"/>
    <lineage>
        <taxon>Bacteria</taxon>
        <taxon>Pseudomonadati</taxon>
        <taxon>Bacteroidota</taxon>
        <taxon>Cytophagia</taxon>
        <taxon>Cytophagales</taxon>
        <taxon>Cytophagaceae</taxon>
        <taxon>Spirosoma</taxon>
    </lineage>
</organism>
<accession>D2QUF6</accession>
<dbReference type="HOGENOM" id="CLU_976289_0_0_10"/>
<evidence type="ECO:0000313" key="3">
    <source>
        <dbReference type="Proteomes" id="UP000002028"/>
    </source>
</evidence>
<dbReference type="STRING" id="504472.Slin_6481"/>
<sequence>MSQPTTPVTAIDQLTQHLSAWLGADVIGRLRQNPDLALPYAQDAASDSHWMQQVLQTILSQSDIEIVVERLNLLTIDEQRPLLQQIEILRWQQLQQQQEAEKNRQQIADIQAGREQAELEAFRLKKELAGAFPTQEFIKLVFRLPDEQAINKLLDEAAQASISNLSEFLLVLVPAWQELREVVDARAEVPADALRQVHAGLSQFLNSLSGHYIPQRRAILDKVAQWASTQFTDYLFVSPEETQQVDPSIHNAHGLGGTVVREGRSFAVIRRQSRTVVIYADIIAD</sequence>
<reference evidence="2 3" key="1">
    <citation type="journal article" date="2010" name="Stand. Genomic Sci.">
        <title>Complete genome sequence of Spirosoma linguale type strain (1).</title>
        <authorList>
            <person name="Lail K."/>
            <person name="Sikorski J."/>
            <person name="Saunders E."/>
            <person name="Lapidus A."/>
            <person name="Glavina Del Rio T."/>
            <person name="Copeland A."/>
            <person name="Tice H."/>
            <person name="Cheng J.-F."/>
            <person name="Lucas S."/>
            <person name="Nolan M."/>
            <person name="Bruce D."/>
            <person name="Goodwin L."/>
            <person name="Pitluck S."/>
            <person name="Ivanova N."/>
            <person name="Mavromatis K."/>
            <person name="Ovchinnikova G."/>
            <person name="Pati A."/>
            <person name="Chen A."/>
            <person name="Palaniappan K."/>
            <person name="Land M."/>
            <person name="Hauser L."/>
            <person name="Chang Y.-J."/>
            <person name="Jeffries C.D."/>
            <person name="Chain P."/>
            <person name="Brettin T."/>
            <person name="Detter J.C."/>
            <person name="Schuetze A."/>
            <person name="Rohde M."/>
            <person name="Tindall B.J."/>
            <person name="Goeker M."/>
            <person name="Bristow J."/>
            <person name="Eisen J.A."/>
            <person name="Markowitz V."/>
            <person name="Hugenholtz P."/>
            <person name="Kyrpides N.C."/>
            <person name="Klenk H.-P."/>
            <person name="Chen F."/>
        </authorList>
    </citation>
    <scope>NUCLEOTIDE SEQUENCE [LARGE SCALE GENOMIC DNA]</scope>
    <source>
        <strain evidence="3">ATCC 33905 / DSM 74 / LMG 10896 / Claus 1</strain>
    </source>
</reference>
<feature type="coiled-coil region" evidence="1">
    <location>
        <begin position="100"/>
        <end position="127"/>
    </location>
</feature>
<keyword evidence="1" id="KW-0175">Coiled coil</keyword>
<protein>
    <submittedName>
        <fullName evidence="2">Uncharacterized protein</fullName>
    </submittedName>
</protein>
<gene>
    <name evidence="2" type="ordered locus">Slin_6481</name>
</gene>
<keyword evidence="3" id="KW-1185">Reference proteome</keyword>
<dbReference type="Proteomes" id="UP000002028">
    <property type="component" value="Chromosome"/>
</dbReference>
<dbReference type="KEGG" id="sli:Slin_6481"/>
<evidence type="ECO:0000256" key="1">
    <source>
        <dbReference type="SAM" id="Coils"/>
    </source>
</evidence>
<dbReference type="AlphaFoldDB" id="D2QUF6"/>